<feature type="compositionally biased region" description="Basic residues" evidence="1">
    <location>
        <begin position="40"/>
        <end position="50"/>
    </location>
</feature>
<evidence type="ECO:0000256" key="1">
    <source>
        <dbReference type="SAM" id="MobiDB-lite"/>
    </source>
</evidence>
<keyword evidence="3" id="KW-1185">Reference proteome</keyword>
<reference evidence="2 3" key="1">
    <citation type="submission" date="2023-10" db="EMBL/GenBank/DDBJ databases">
        <title>Chromosome-scale genome assembly provides insights into flower coloration mechanisms of Canna indica.</title>
        <authorList>
            <person name="Li C."/>
        </authorList>
    </citation>
    <scope>NUCLEOTIDE SEQUENCE [LARGE SCALE GENOMIC DNA]</scope>
    <source>
        <tissue evidence="2">Flower</tissue>
    </source>
</reference>
<dbReference type="EMBL" id="CP136895">
    <property type="protein sequence ID" value="WOL10614.1"/>
    <property type="molecule type" value="Genomic_DNA"/>
</dbReference>
<feature type="compositionally biased region" description="Polar residues" evidence="1">
    <location>
        <begin position="16"/>
        <end position="25"/>
    </location>
</feature>
<evidence type="ECO:0000313" key="3">
    <source>
        <dbReference type="Proteomes" id="UP001327560"/>
    </source>
</evidence>
<gene>
    <name evidence="2" type="ORF">Cni_G19373</name>
</gene>
<accession>A0AAQ3KL18</accession>
<evidence type="ECO:0000313" key="2">
    <source>
        <dbReference type="EMBL" id="WOL10614.1"/>
    </source>
</evidence>
<feature type="compositionally biased region" description="Polar residues" evidence="1">
    <location>
        <begin position="115"/>
        <end position="140"/>
    </location>
</feature>
<protein>
    <submittedName>
        <fullName evidence="2">Uncharacterized protein</fullName>
    </submittedName>
</protein>
<dbReference type="AlphaFoldDB" id="A0AAQ3KL18"/>
<feature type="compositionally biased region" description="Basic and acidic residues" evidence="1">
    <location>
        <begin position="243"/>
        <end position="253"/>
    </location>
</feature>
<feature type="region of interest" description="Disordered" evidence="1">
    <location>
        <begin position="1"/>
        <end position="56"/>
    </location>
</feature>
<sequence>MAGINDSKGCGDTSDKNIASLSASTPRPKKPPDPGNPPRKIGHPSRKIKNPSRMTEKASYLMEDVGKLLGSKTILNNLGNLLASKNIATTDKDIYGPWQVVNKTRNGARRPGKVQDTSKQNYDNENDTNVNVMQTETSSEVNKEASDERRNSHSIYNPFVGELHNRGKGNKPVADKDIVFNYGNAILVHLQVDIEKNVEQLHKRLTNTFAVAVSRIKESTQGNIITRVPNARDIKGESIRNYRQEEEVGRQECRGSTSGEYNGKQ</sequence>
<organism evidence="2 3">
    <name type="scientific">Canna indica</name>
    <name type="common">Indian-shot</name>
    <dbReference type="NCBI Taxonomy" id="4628"/>
    <lineage>
        <taxon>Eukaryota</taxon>
        <taxon>Viridiplantae</taxon>
        <taxon>Streptophyta</taxon>
        <taxon>Embryophyta</taxon>
        <taxon>Tracheophyta</taxon>
        <taxon>Spermatophyta</taxon>
        <taxon>Magnoliopsida</taxon>
        <taxon>Liliopsida</taxon>
        <taxon>Zingiberales</taxon>
        <taxon>Cannaceae</taxon>
        <taxon>Canna</taxon>
    </lineage>
</organism>
<dbReference type="Proteomes" id="UP001327560">
    <property type="component" value="Chromosome 6"/>
</dbReference>
<feature type="compositionally biased region" description="Polar residues" evidence="1">
    <location>
        <begin position="254"/>
        <end position="265"/>
    </location>
</feature>
<feature type="region of interest" description="Disordered" evidence="1">
    <location>
        <begin position="243"/>
        <end position="265"/>
    </location>
</feature>
<name>A0AAQ3KL18_9LILI</name>
<proteinExistence type="predicted"/>
<feature type="region of interest" description="Disordered" evidence="1">
    <location>
        <begin position="102"/>
        <end position="168"/>
    </location>
</feature>
<feature type="compositionally biased region" description="Basic and acidic residues" evidence="1">
    <location>
        <begin position="141"/>
        <end position="151"/>
    </location>
</feature>